<feature type="compositionally biased region" description="Pro residues" evidence="1">
    <location>
        <begin position="36"/>
        <end position="49"/>
    </location>
</feature>
<keyword evidence="4" id="KW-1185">Reference proteome</keyword>
<feature type="domain" description="PPM-type phosphatase" evidence="2">
    <location>
        <begin position="95"/>
        <end position="313"/>
    </location>
</feature>
<dbReference type="EMBL" id="CP032568">
    <property type="protein sequence ID" value="AYF74807.1"/>
    <property type="molecule type" value="Genomic_DNA"/>
</dbReference>
<dbReference type="Pfam" id="PF13672">
    <property type="entry name" value="PP2C_2"/>
    <property type="match status" value="1"/>
</dbReference>
<dbReference type="InterPro" id="IPR001932">
    <property type="entry name" value="PPM-type_phosphatase-like_dom"/>
</dbReference>
<accession>A0A386ZBY3</accession>
<dbReference type="OrthoDB" id="491589at2"/>
<evidence type="ECO:0000313" key="3">
    <source>
        <dbReference type="EMBL" id="AYF74807.1"/>
    </source>
</evidence>
<proteinExistence type="predicted"/>
<evidence type="ECO:0000256" key="1">
    <source>
        <dbReference type="SAM" id="MobiDB-lite"/>
    </source>
</evidence>
<evidence type="ECO:0000259" key="2">
    <source>
        <dbReference type="Pfam" id="PF13672"/>
    </source>
</evidence>
<dbReference type="RefSeq" id="WP_120736724.1">
    <property type="nucleotide sequence ID" value="NZ_CP032568.1"/>
</dbReference>
<dbReference type="InterPro" id="IPR036457">
    <property type="entry name" value="PPM-type-like_dom_sf"/>
</dbReference>
<dbReference type="AlphaFoldDB" id="A0A386ZBY3"/>
<feature type="compositionally biased region" description="Basic and acidic residues" evidence="1">
    <location>
        <begin position="17"/>
        <end position="32"/>
    </location>
</feature>
<reference evidence="3 4" key="1">
    <citation type="submission" date="2018-09" db="EMBL/GenBank/DDBJ databases">
        <title>Nocardia yunnanensis sp. nov., an actinomycete isolated from a soil sample.</title>
        <authorList>
            <person name="Zhang J."/>
        </authorList>
    </citation>
    <scope>NUCLEOTIDE SEQUENCE [LARGE SCALE GENOMIC DNA]</scope>
    <source>
        <strain evidence="3 4">CFHS0054</strain>
    </source>
</reference>
<dbReference type="Gene3D" id="3.60.40.10">
    <property type="entry name" value="PPM-type phosphatase domain"/>
    <property type="match status" value="1"/>
</dbReference>
<evidence type="ECO:0000313" key="4">
    <source>
        <dbReference type="Proteomes" id="UP000267164"/>
    </source>
</evidence>
<organism evidence="3 4">
    <name type="scientific">Nocardia yunnanensis</name>
    <dbReference type="NCBI Taxonomy" id="2382165"/>
    <lineage>
        <taxon>Bacteria</taxon>
        <taxon>Bacillati</taxon>
        <taxon>Actinomycetota</taxon>
        <taxon>Actinomycetes</taxon>
        <taxon>Mycobacteriales</taxon>
        <taxon>Nocardiaceae</taxon>
        <taxon>Nocardia</taxon>
    </lineage>
</organism>
<gene>
    <name evidence="3" type="ORF">D7D52_14080</name>
</gene>
<dbReference type="KEGG" id="nyu:D7D52_14080"/>
<sequence length="338" mass="36427">MSLLRRQKAAEDIEPGDDSRPGREGEHPRSVAEPEVAPPTASPPAPQPWQPIAVDEAGPVFEARPPAGPDSFDFPDTECDGWSTASATLRYASVRGARHRYHREPRQDSARAALHAASDTIVFAVADGVSSATIAHRGAHEVCEAAVGRMLHCLSADPRWGDFDDLARYCAGSLRNLASWRLREQHPAPPEIARLYATTLVAGLVWPHSDGPVAELFRIGDSGAWVLDRAAGRYVDLFGSDEPEDVVSTGVTPLPHLPERVDVVKRQLSPSQVLLVGTDGFGVPLGDGDGLIGALFARHLGAPPAPSWLAHVLDFSRATFDDDRTLLAIWPRDPQGPQ</sequence>
<dbReference type="SUPFAM" id="SSF81606">
    <property type="entry name" value="PP2C-like"/>
    <property type="match status" value="1"/>
</dbReference>
<dbReference type="Proteomes" id="UP000267164">
    <property type="component" value="Chromosome"/>
</dbReference>
<protein>
    <recommendedName>
        <fullName evidence="2">PPM-type phosphatase domain-containing protein</fullName>
    </recommendedName>
</protein>
<name>A0A386ZBY3_9NOCA</name>
<feature type="region of interest" description="Disordered" evidence="1">
    <location>
        <begin position="1"/>
        <end position="75"/>
    </location>
</feature>